<feature type="transmembrane region" description="Helical" evidence="1">
    <location>
        <begin position="64"/>
        <end position="92"/>
    </location>
</feature>
<keyword evidence="2" id="KW-0732">Signal</keyword>
<proteinExistence type="predicted"/>
<feature type="chain" id="PRO_5020661614" evidence="2">
    <location>
        <begin position="22"/>
        <end position="126"/>
    </location>
</feature>
<evidence type="ECO:0000313" key="4">
    <source>
        <dbReference type="Proteomes" id="UP000295717"/>
    </source>
</evidence>
<name>A0A4R3N0M5_9GAMM</name>
<keyword evidence="1" id="KW-1133">Transmembrane helix</keyword>
<accession>A0A4R3N0M5</accession>
<protein>
    <submittedName>
        <fullName evidence="3">Uncharacterized protein</fullName>
    </submittedName>
</protein>
<gene>
    <name evidence="3" type="ORF">EDC35_104314</name>
</gene>
<dbReference type="EMBL" id="SMAO01000004">
    <property type="protein sequence ID" value="TCT21456.1"/>
    <property type="molecule type" value="Genomic_DNA"/>
</dbReference>
<keyword evidence="4" id="KW-1185">Reference proteome</keyword>
<reference evidence="3 4" key="1">
    <citation type="submission" date="2019-03" db="EMBL/GenBank/DDBJ databases">
        <title>Genomic Encyclopedia of Type Strains, Phase IV (KMG-IV): sequencing the most valuable type-strain genomes for metagenomic binning, comparative biology and taxonomic classification.</title>
        <authorList>
            <person name="Goeker M."/>
        </authorList>
    </citation>
    <scope>NUCLEOTIDE SEQUENCE [LARGE SCALE GENOMIC DNA]</scope>
    <source>
        <strain evidence="3 4">DSM 13587</strain>
    </source>
</reference>
<feature type="transmembrane region" description="Helical" evidence="1">
    <location>
        <begin position="31"/>
        <end position="52"/>
    </location>
</feature>
<evidence type="ECO:0000313" key="3">
    <source>
        <dbReference type="EMBL" id="TCT21456.1"/>
    </source>
</evidence>
<keyword evidence="1" id="KW-0812">Transmembrane</keyword>
<dbReference type="Proteomes" id="UP000295717">
    <property type="component" value="Unassembled WGS sequence"/>
</dbReference>
<evidence type="ECO:0000256" key="1">
    <source>
        <dbReference type="SAM" id="Phobius"/>
    </source>
</evidence>
<dbReference type="RefSeq" id="WP_132977044.1">
    <property type="nucleotide sequence ID" value="NZ_SMAO01000004.1"/>
</dbReference>
<keyword evidence="1" id="KW-0472">Membrane</keyword>
<comment type="caution">
    <text evidence="3">The sequence shown here is derived from an EMBL/GenBank/DDBJ whole genome shotgun (WGS) entry which is preliminary data.</text>
</comment>
<feature type="signal peptide" evidence="2">
    <location>
        <begin position="1"/>
        <end position="21"/>
    </location>
</feature>
<dbReference type="AlphaFoldDB" id="A0A4R3N0M5"/>
<organism evidence="3 4">
    <name type="scientific">Thiobaca trueperi</name>
    <dbReference type="NCBI Taxonomy" id="127458"/>
    <lineage>
        <taxon>Bacteria</taxon>
        <taxon>Pseudomonadati</taxon>
        <taxon>Pseudomonadota</taxon>
        <taxon>Gammaproteobacteria</taxon>
        <taxon>Chromatiales</taxon>
        <taxon>Chromatiaceae</taxon>
        <taxon>Thiobaca</taxon>
    </lineage>
</organism>
<sequence length="126" mass="12843">MIRAFLFTVALFSAGLANVHAATAPTSQEFLGGAGSACLTGGAVFGLTAFFVGPAALTMAGTQILPATAMTTTGVSAMLGCGASAVAALVYYGVQLTYDFFYGGWDYPLLYPLRTDLSEPEAAPAK</sequence>
<dbReference type="OrthoDB" id="9925839at2"/>
<evidence type="ECO:0000256" key="2">
    <source>
        <dbReference type="SAM" id="SignalP"/>
    </source>
</evidence>